<evidence type="ECO:0000313" key="3">
    <source>
        <dbReference type="Proteomes" id="UP000598174"/>
    </source>
</evidence>
<sequence>MGPEQVRDTAARRVSGHGAVARSTPAQLRRGVVGKQNLAPDMRGRRGGHTKIVKPSGAFIAGTEVVGRTTDGRRVLAPIFGGGGFAERAVVKDADAVAGGVGSLAVQLAKLFGAGRVIATASTDARRDLALSRHRAAKR</sequence>
<dbReference type="Proteomes" id="UP000598174">
    <property type="component" value="Unassembled WGS sequence"/>
</dbReference>
<name>A0A919JDZ9_9ACTN</name>
<reference evidence="2" key="1">
    <citation type="submission" date="2021-01" db="EMBL/GenBank/DDBJ databases">
        <title>Whole genome shotgun sequence of Actinoplanes ferrugineus NBRC 15555.</title>
        <authorList>
            <person name="Komaki H."/>
            <person name="Tamura T."/>
        </authorList>
    </citation>
    <scope>NUCLEOTIDE SEQUENCE</scope>
    <source>
        <strain evidence="2">NBRC 15555</strain>
    </source>
</reference>
<dbReference type="Gene3D" id="3.40.50.720">
    <property type="entry name" value="NAD(P)-binding Rossmann-like Domain"/>
    <property type="match status" value="1"/>
</dbReference>
<feature type="compositionally biased region" description="Basic and acidic residues" evidence="1">
    <location>
        <begin position="1"/>
        <end position="11"/>
    </location>
</feature>
<evidence type="ECO:0000313" key="2">
    <source>
        <dbReference type="EMBL" id="GIE15426.1"/>
    </source>
</evidence>
<dbReference type="SUPFAM" id="SSF51735">
    <property type="entry name" value="NAD(P)-binding Rossmann-fold domains"/>
    <property type="match status" value="1"/>
</dbReference>
<organism evidence="2 3">
    <name type="scientific">Paractinoplanes ferrugineus</name>
    <dbReference type="NCBI Taxonomy" id="113564"/>
    <lineage>
        <taxon>Bacteria</taxon>
        <taxon>Bacillati</taxon>
        <taxon>Actinomycetota</taxon>
        <taxon>Actinomycetes</taxon>
        <taxon>Micromonosporales</taxon>
        <taxon>Micromonosporaceae</taxon>
        <taxon>Paractinoplanes</taxon>
    </lineage>
</organism>
<dbReference type="AlphaFoldDB" id="A0A919JDZ9"/>
<proteinExistence type="predicted"/>
<dbReference type="InterPro" id="IPR036291">
    <property type="entry name" value="NAD(P)-bd_dom_sf"/>
</dbReference>
<protein>
    <submittedName>
        <fullName evidence="2">Uncharacterized protein</fullName>
    </submittedName>
</protein>
<accession>A0A919JDZ9</accession>
<evidence type="ECO:0000256" key="1">
    <source>
        <dbReference type="SAM" id="MobiDB-lite"/>
    </source>
</evidence>
<comment type="caution">
    <text evidence="2">The sequence shown here is derived from an EMBL/GenBank/DDBJ whole genome shotgun (WGS) entry which is preliminary data.</text>
</comment>
<dbReference type="EMBL" id="BOMM01000067">
    <property type="protein sequence ID" value="GIE15426.1"/>
    <property type="molecule type" value="Genomic_DNA"/>
</dbReference>
<gene>
    <name evidence="2" type="ORF">Afe05nite_72660</name>
</gene>
<feature type="region of interest" description="Disordered" evidence="1">
    <location>
        <begin position="1"/>
        <end position="22"/>
    </location>
</feature>
<keyword evidence="3" id="KW-1185">Reference proteome</keyword>